<dbReference type="SUPFAM" id="SSF49464">
    <property type="entry name" value="Carboxypeptidase regulatory domain-like"/>
    <property type="match status" value="1"/>
</dbReference>
<organism evidence="6 7">
    <name type="scientific">Flavobacterium humidisoli</name>
    <dbReference type="NCBI Taxonomy" id="2937442"/>
    <lineage>
        <taxon>Bacteria</taxon>
        <taxon>Pseudomonadati</taxon>
        <taxon>Bacteroidota</taxon>
        <taxon>Flavobacteriia</taxon>
        <taxon>Flavobacteriales</taxon>
        <taxon>Flavobacteriaceae</taxon>
        <taxon>Flavobacterium</taxon>
    </lineage>
</organism>
<gene>
    <name evidence="6" type="ORF">M0M44_11145</name>
</gene>
<dbReference type="InterPro" id="IPR050330">
    <property type="entry name" value="Bact_OuterMem_StrucFunc"/>
</dbReference>
<evidence type="ECO:0000256" key="2">
    <source>
        <dbReference type="ARBA" id="ARBA00023136"/>
    </source>
</evidence>
<dbReference type="SUPFAM" id="SSF48452">
    <property type="entry name" value="TPR-like"/>
    <property type="match status" value="1"/>
</dbReference>
<dbReference type="InterPro" id="IPR006664">
    <property type="entry name" value="OMP_bac"/>
</dbReference>
<dbReference type="CDD" id="cd07185">
    <property type="entry name" value="OmpA_C-like"/>
    <property type="match status" value="1"/>
</dbReference>
<accession>A0ABY4M1J0</accession>
<dbReference type="Gene3D" id="3.30.1330.60">
    <property type="entry name" value="OmpA-like domain"/>
    <property type="match status" value="1"/>
</dbReference>
<dbReference type="InterPro" id="IPR011042">
    <property type="entry name" value="6-blade_b-propeller_TolB-like"/>
</dbReference>
<dbReference type="SUPFAM" id="SSF103088">
    <property type="entry name" value="OmpA-like"/>
    <property type="match status" value="1"/>
</dbReference>
<dbReference type="InterPro" id="IPR011659">
    <property type="entry name" value="WD40"/>
</dbReference>
<proteinExistence type="predicted"/>
<keyword evidence="3" id="KW-0998">Cell outer membrane</keyword>
<dbReference type="InterPro" id="IPR011990">
    <property type="entry name" value="TPR-like_helical_dom_sf"/>
</dbReference>
<sequence>MKVCIKGLYIFLSFFFINSVLAQKKQIAIANEKFQECFYIDAIKIYERLAEKGYRDEMVLKKLGDCYYFNSDYVKSHKWYSQLFAINPKQDPEYIYRYAQSLKSVGNYGKADSYLSDFVKASQSDARAVLLDKNKNYLEIIKSNSGRYQINNLDINSDLSDFGSAVWNSKLVFASSRNIGAKTKKISHWDNNPYNSLFYSLIDNESKLSEPELFSSKAIASKYNESTPVFSKDGRTMYFTRNNVSKVKKDNRGNPIIILKIYKSIMDGENWSVPVELPFNSNEYNVAHPALSPDGKYLFFASNMPGTLGQSDLFFVELKSDGSYSAPKNLGSIINTEGRETFPFITEANELYFSSDGHPGLGGLDVFVATLGNSADVVNVDNVDNVGEPLNSSHDDFCFFINSFTKKGFFTSNRPDGKGLDDIYSLVETRRLNGFILDKVLIDKNSGLPIAGVKISVSNEQFGFVCETVTDSSGRFSVPLDYNKKYYIKAEKEEYLTAEKPIMVSKLGNEDKDFVLQTEKRLLPVKSGDDVARLFDIGILYFDLNNSAITSKASVQLEKMLELLKEYPSLNIEIRTHTDSRGSDAYNMQLSERRNKSIAGWLAQRGIEPKRLSGKGYGESMLVNQCGDGVKCSEEEHQQNRRSEFIFVRP</sequence>
<dbReference type="Proteomes" id="UP000829998">
    <property type="component" value="Chromosome"/>
</dbReference>
<dbReference type="PRINTS" id="PR01021">
    <property type="entry name" value="OMPADOMAIN"/>
</dbReference>
<keyword evidence="7" id="KW-1185">Reference proteome</keyword>
<protein>
    <submittedName>
        <fullName evidence="6">OmpA family protein</fullName>
    </submittedName>
</protein>
<dbReference type="Pfam" id="PF07676">
    <property type="entry name" value="PD40"/>
    <property type="match status" value="2"/>
</dbReference>
<evidence type="ECO:0000256" key="4">
    <source>
        <dbReference type="PROSITE-ProRule" id="PRU00473"/>
    </source>
</evidence>
<dbReference type="Pfam" id="PF00691">
    <property type="entry name" value="OmpA"/>
    <property type="match status" value="1"/>
</dbReference>
<name>A0ABY4M1J0_9FLAO</name>
<evidence type="ECO:0000259" key="5">
    <source>
        <dbReference type="PROSITE" id="PS51123"/>
    </source>
</evidence>
<evidence type="ECO:0000256" key="3">
    <source>
        <dbReference type="ARBA" id="ARBA00023237"/>
    </source>
</evidence>
<dbReference type="PANTHER" id="PTHR30329">
    <property type="entry name" value="STATOR ELEMENT OF FLAGELLAR MOTOR COMPLEX"/>
    <property type="match status" value="1"/>
</dbReference>
<dbReference type="InterPro" id="IPR036737">
    <property type="entry name" value="OmpA-like_sf"/>
</dbReference>
<evidence type="ECO:0000313" key="7">
    <source>
        <dbReference type="Proteomes" id="UP000829998"/>
    </source>
</evidence>
<evidence type="ECO:0000256" key="1">
    <source>
        <dbReference type="ARBA" id="ARBA00004442"/>
    </source>
</evidence>
<dbReference type="InterPro" id="IPR008969">
    <property type="entry name" value="CarboxyPept-like_regulatory"/>
</dbReference>
<dbReference type="RefSeq" id="WP_248729819.1">
    <property type="nucleotide sequence ID" value="NZ_CP096829.1"/>
</dbReference>
<dbReference type="SUPFAM" id="SSF82171">
    <property type="entry name" value="DPP6 N-terminal domain-like"/>
    <property type="match status" value="1"/>
</dbReference>
<dbReference type="PROSITE" id="PS51123">
    <property type="entry name" value="OMPA_2"/>
    <property type="match status" value="1"/>
</dbReference>
<evidence type="ECO:0000313" key="6">
    <source>
        <dbReference type="EMBL" id="UPZ17881.1"/>
    </source>
</evidence>
<keyword evidence="2 4" id="KW-0472">Membrane</keyword>
<dbReference type="Gene3D" id="2.120.10.30">
    <property type="entry name" value="TolB, C-terminal domain"/>
    <property type="match status" value="1"/>
</dbReference>
<dbReference type="InterPro" id="IPR006665">
    <property type="entry name" value="OmpA-like"/>
</dbReference>
<feature type="domain" description="OmpA-like" evidence="5">
    <location>
        <begin position="529"/>
        <end position="650"/>
    </location>
</feature>
<dbReference type="EMBL" id="CP096829">
    <property type="protein sequence ID" value="UPZ17881.1"/>
    <property type="molecule type" value="Genomic_DNA"/>
</dbReference>
<dbReference type="Pfam" id="PF13620">
    <property type="entry name" value="CarboxypepD_reg"/>
    <property type="match status" value="1"/>
</dbReference>
<reference evidence="6 7" key="1">
    <citation type="submission" date="2022-04" db="EMBL/GenBank/DDBJ databases">
        <authorList>
            <person name="Ra J.-S."/>
            <person name="Kim S.-B."/>
        </authorList>
    </citation>
    <scope>NUCLEOTIDE SEQUENCE [LARGE SCALE GENOMIC DNA]</scope>
    <source>
        <strain evidence="6 7">MMS21-Er5</strain>
    </source>
</reference>
<dbReference type="PANTHER" id="PTHR30329:SF21">
    <property type="entry name" value="LIPOPROTEIN YIAD-RELATED"/>
    <property type="match status" value="1"/>
</dbReference>
<dbReference type="Gene3D" id="1.25.40.10">
    <property type="entry name" value="Tetratricopeptide repeat domain"/>
    <property type="match status" value="1"/>
</dbReference>
<dbReference type="Gene3D" id="2.60.40.1120">
    <property type="entry name" value="Carboxypeptidase-like, regulatory domain"/>
    <property type="match status" value="1"/>
</dbReference>
<comment type="subcellular location">
    <subcellularLocation>
        <location evidence="1">Cell outer membrane</location>
    </subcellularLocation>
</comment>